<evidence type="ECO:0000256" key="1">
    <source>
        <dbReference type="SAM" id="Phobius"/>
    </source>
</evidence>
<organism evidence="4 5">
    <name type="scientific">Flavihumibacter solisilvae</name>
    <dbReference type="NCBI Taxonomy" id="1349421"/>
    <lineage>
        <taxon>Bacteria</taxon>
        <taxon>Pseudomonadati</taxon>
        <taxon>Bacteroidota</taxon>
        <taxon>Chitinophagia</taxon>
        <taxon>Chitinophagales</taxon>
        <taxon>Chitinophagaceae</taxon>
        <taxon>Flavihumibacter</taxon>
    </lineage>
</organism>
<dbReference type="InterPro" id="IPR006860">
    <property type="entry name" value="FecR"/>
</dbReference>
<reference evidence="4 5" key="1">
    <citation type="submission" date="2014-11" db="EMBL/GenBank/DDBJ databases">
        <title>Genome sequence of Flavihumibacter solisilvae 3-3.</title>
        <authorList>
            <person name="Zhou G."/>
            <person name="Li M."/>
            <person name="Wang G."/>
        </authorList>
    </citation>
    <scope>NUCLEOTIDE SEQUENCE [LARGE SCALE GENOMIC DNA]</scope>
    <source>
        <strain evidence="4 5">3-3</strain>
    </source>
</reference>
<evidence type="ECO:0000313" key="5">
    <source>
        <dbReference type="Proteomes" id="UP000031408"/>
    </source>
</evidence>
<comment type="caution">
    <text evidence="4">The sequence shown here is derived from an EMBL/GenBank/DDBJ whole genome shotgun (WGS) entry which is preliminary data.</text>
</comment>
<dbReference type="InterPro" id="IPR032508">
    <property type="entry name" value="FecR_C"/>
</dbReference>
<dbReference type="InterPro" id="IPR012373">
    <property type="entry name" value="Ferrdict_sens_TM"/>
</dbReference>
<dbReference type="Proteomes" id="UP000031408">
    <property type="component" value="Unassembled WGS sequence"/>
</dbReference>
<proteinExistence type="predicted"/>
<dbReference type="RefSeq" id="WP_039140604.1">
    <property type="nucleotide sequence ID" value="NZ_JSVC01000015.1"/>
</dbReference>
<protein>
    <recommendedName>
        <fullName evidence="6">Iron dicitrate transport regulator FecR</fullName>
    </recommendedName>
</protein>
<evidence type="ECO:0000259" key="2">
    <source>
        <dbReference type="Pfam" id="PF04773"/>
    </source>
</evidence>
<accession>A0A0C1LFE4</accession>
<evidence type="ECO:0008006" key="6">
    <source>
        <dbReference type="Google" id="ProtNLM"/>
    </source>
</evidence>
<feature type="domain" description="FecR protein" evidence="2">
    <location>
        <begin position="191"/>
        <end position="291"/>
    </location>
</feature>
<dbReference type="Pfam" id="PF16344">
    <property type="entry name" value="FecR_C"/>
    <property type="match status" value="1"/>
</dbReference>
<evidence type="ECO:0000313" key="4">
    <source>
        <dbReference type="EMBL" id="KIC94053.1"/>
    </source>
</evidence>
<feature type="domain" description="Protein FecR C-terminal" evidence="3">
    <location>
        <begin position="334"/>
        <end position="400"/>
    </location>
</feature>
<name>A0A0C1LFE4_9BACT</name>
<dbReference type="Gene3D" id="3.55.50.30">
    <property type="match status" value="1"/>
</dbReference>
<dbReference type="EMBL" id="JSVC01000015">
    <property type="protein sequence ID" value="KIC94053.1"/>
    <property type="molecule type" value="Genomic_DNA"/>
</dbReference>
<dbReference type="GO" id="GO:0016989">
    <property type="term" value="F:sigma factor antagonist activity"/>
    <property type="evidence" value="ECO:0007669"/>
    <property type="project" value="TreeGrafter"/>
</dbReference>
<feature type="transmembrane region" description="Helical" evidence="1">
    <location>
        <begin position="90"/>
        <end position="110"/>
    </location>
</feature>
<keyword evidence="1" id="KW-0472">Membrane</keyword>
<keyword evidence="1" id="KW-1133">Transmembrane helix</keyword>
<keyword evidence="1" id="KW-0812">Transmembrane</keyword>
<keyword evidence="5" id="KW-1185">Reference proteome</keyword>
<dbReference type="Gene3D" id="2.60.120.1440">
    <property type="match status" value="1"/>
</dbReference>
<dbReference type="PANTHER" id="PTHR30273:SF2">
    <property type="entry name" value="PROTEIN FECR"/>
    <property type="match status" value="1"/>
</dbReference>
<dbReference type="AlphaFoldDB" id="A0A0C1LFE4"/>
<evidence type="ECO:0000259" key="3">
    <source>
        <dbReference type="Pfam" id="PF16344"/>
    </source>
</evidence>
<dbReference type="STRING" id="1349421.OI18_13675"/>
<gene>
    <name evidence="4" type="ORF">OI18_13675</name>
</gene>
<dbReference type="OrthoDB" id="1452822at2"/>
<sequence>MDKIDSAIRYGRMIARHLQGELTPAEQEELQQWLGEDENNHKLLETFHDEEFVQSGLSTLHSIDKNEAWDKISRKLDLPISIRRRPGYRAYWWAAAILLVTLSAGGWFLLQQSVTTPGTQVSVTRTHSPAEILPGTDKATLTLSDGTTINLDSAQNGQLASQGAARILKHEDGSLVYKVSGKTGEEIIYNTVSTPRGGQYRLTLPDGSRVWLNAASEIRFPAVFASDERQVEIKGEVYFEVEKAFDKQKRKLPFIVQVNEMKVEVLGTHFNINAYADEVAAKTTLLEGSVKVLSGTSQHELVPGEQANVRPNESVKVLADVDVEEVMAWKDGLFNFSNADIHGIMRQVSRWYDVDVRYTAEVPARTFSGKIRRSANLTNVLMILEKSGIHFKVEGKNIVVSP</sequence>
<dbReference type="Pfam" id="PF04773">
    <property type="entry name" value="FecR"/>
    <property type="match status" value="1"/>
</dbReference>
<dbReference type="PANTHER" id="PTHR30273">
    <property type="entry name" value="PERIPLASMIC SIGNAL SENSOR AND SIGMA FACTOR ACTIVATOR FECR-RELATED"/>
    <property type="match status" value="1"/>
</dbReference>